<proteinExistence type="predicted"/>
<gene>
    <name evidence="2" type="ORF">MSUIS_06370</name>
</gene>
<accession>F0V249</accession>
<sequence>MKTAKLFSLTLGSLAVTLGGGYSLNKFIFNRHVEDSKILWETVKVHSNGTKECNYMEQLKSEEDLEKILKTWDSSPQINKYCATYWSSNISGKTVPDKNNKILEYWIRSRTEDIINKVLKNEYFANVEVFEELDDELQNKQQDPTEPSTKESADSSYTVSSLQDICHVDNKKDESQWIILKCSKETKKNSASEGKSS</sequence>
<dbReference type="Proteomes" id="UP000008645">
    <property type="component" value="Chromosome"/>
</dbReference>
<protein>
    <submittedName>
        <fullName evidence="2">Uncharacterized protein</fullName>
    </submittedName>
</protein>
<dbReference type="EMBL" id="FQ790233">
    <property type="protein sequence ID" value="CBZ40730.1"/>
    <property type="molecule type" value="Genomic_DNA"/>
</dbReference>
<dbReference type="AlphaFoldDB" id="F0V249"/>
<organism evidence="2 3">
    <name type="scientific">Mycoplasma suis (strain KI_3806)</name>
    <dbReference type="NCBI Taxonomy" id="708248"/>
    <lineage>
        <taxon>Bacteria</taxon>
        <taxon>Bacillati</taxon>
        <taxon>Mycoplasmatota</taxon>
        <taxon>Mollicutes</taxon>
        <taxon>Mycoplasmataceae</taxon>
        <taxon>Mycoplasma</taxon>
    </lineage>
</organism>
<dbReference type="KEGG" id="msk:MSUIS_06370"/>
<evidence type="ECO:0000313" key="2">
    <source>
        <dbReference type="EMBL" id="CBZ40730.1"/>
    </source>
</evidence>
<dbReference type="HOGENOM" id="CLU_113278_0_0_14"/>
<reference evidence="2 3" key="1">
    <citation type="journal article" date="2011" name="J. Bacteriol.">
        <title>Complete genome sequence of the hemotrophic Mycoplasma suis strain KI3806.</title>
        <authorList>
            <person name="Oehlerking J."/>
            <person name="Kube M."/>
            <person name="Felder K.M."/>
            <person name="Matter D."/>
            <person name="Wittenbrink M.M."/>
            <person name="Schwarzenbach S."/>
            <person name="Kramer M.M."/>
            <person name="Hoelzle K."/>
            <person name="Hoelzle L.E."/>
        </authorList>
    </citation>
    <scope>NUCLEOTIDE SEQUENCE [LARGE SCALE GENOMIC DNA]</scope>
    <source>
        <strain evidence="3">KI_3806</strain>
    </source>
</reference>
<dbReference type="RefSeq" id="WP_013609332.1">
    <property type="nucleotide sequence ID" value="NC_015153.1"/>
</dbReference>
<evidence type="ECO:0000256" key="1">
    <source>
        <dbReference type="SAM" id="MobiDB-lite"/>
    </source>
</evidence>
<name>F0V249_MYCS3</name>
<evidence type="ECO:0000313" key="3">
    <source>
        <dbReference type="Proteomes" id="UP000008645"/>
    </source>
</evidence>
<feature type="region of interest" description="Disordered" evidence="1">
    <location>
        <begin position="136"/>
        <end position="158"/>
    </location>
</feature>